<keyword evidence="2" id="KW-0276">Fatty acid metabolism</keyword>
<keyword evidence="6" id="KW-1185">Reference proteome</keyword>
<feature type="non-terminal residue" evidence="5">
    <location>
        <position position="1"/>
    </location>
</feature>
<dbReference type="GO" id="GO:0004467">
    <property type="term" value="F:long-chain fatty acid-CoA ligase activity"/>
    <property type="evidence" value="ECO:0007669"/>
    <property type="project" value="UniProtKB-EC"/>
</dbReference>
<evidence type="ECO:0000313" key="5">
    <source>
        <dbReference type="EMBL" id="PIO52964.1"/>
    </source>
</evidence>
<accession>A0A2G9T4R8</accession>
<dbReference type="OrthoDB" id="1700726at2759"/>
<dbReference type="GO" id="GO:0005783">
    <property type="term" value="C:endoplasmic reticulum"/>
    <property type="evidence" value="ECO:0007669"/>
    <property type="project" value="TreeGrafter"/>
</dbReference>
<sequence length="115" mass="12782">VYSYNHVYALGEKNLKPVIPPTPSSIYIICFTSGTTGQPKGVQLSHRSLLAAVAGLYVQWVPPPNRFHFGSSDVYFSFLSLAHIYEHLMQTFTIYVGGRIGIYSGDISRLLSDIQ</sequence>
<organism evidence="5 6">
    <name type="scientific">Teladorsagia circumcincta</name>
    <name type="common">Brown stomach worm</name>
    <name type="synonym">Ostertagia circumcincta</name>
    <dbReference type="NCBI Taxonomy" id="45464"/>
    <lineage>
        <taxon>Eukaryota</taxon>
        <taxon>Metazoa</taxon>
        <taxon>Ecdysozoa</taxon>
        <taxon>Nematoda</taxon>
        <taxon>Chromadorea</taxon>
        <taxon>Rhabditida</taxon>
        <taxon>Rhabditina</taxon>
        <taxon>Rhabditomorpha</taxon>
        <taxon>Strongyloidea</taxon>
        <taxon>Trichostrongylidae</taxon>
        <taxon>Teladorsagia</taxon>
    </lineage>
</organism>
<dbReference type="EC" id="6.2.1.3" evidence="3"/>
<evidence type="ECO:0000256" key="3">
    <source>
        <dbReference type="ARBA" id="ARBA00026121"/>
    </source>
</evidence>
<evidence type="ECO:0000259" key="4">
    <source>
        <dbReference type="Pfam" id="PF00501"/>
    </source>
</evidence>
<keyword evidence="1" id="KW-0436">Ligase</keyword>
<dbReference type="PANTHER" id="PTHR43272">
    <property type="entry name" value="LONG-CHAIN-FATTY-ACID--COA LIGASE"/>
    <property type="match status" value="1"/>
</dbReference>
<dbReference type="GO" id="GO:0016020">
    <property type="term" value="C:membrane"/>
    <property type="evidence" value="ECO:0007669"/>
    <property type="project" value="TreeGrafter"/>
</dbReference>
<dbReference type="Gene3D" id="3.40.50.12780">
    <property type="entry name" value="N-terminal domain of ligase-like"/>
    <property type="match status" value="1"/>
</dbReference>
<evidence type="ECO:0000256" key="1">
    <source>
        <dbReference type="ARBA" id="ARBA00022598"/>
    </source>
</evidence>
<dbReference type="SUPFAM" id="SSF56801">
    <property type="entry name" value="Acetyl-CoA synthetase-like"/>
    <property type="match status" value="1"/>
</dbReference>
<gene>
    <name evidence="5" type="ORF">TELCIR_25721</name>
</gene>
<dbReference type="Pfam" id="PF00501">
    <property type="entry name" value="AMP-binding"/>
    <property type="match status" value="1"/>
</dbReference>
<keyword evidence="2" id="KW-0443">Lipid metabolism</keyword>
<dbReference type="InterPro" id="IPR000873">
    <property type="entry name" value="AMP-dep_synth/lig_dom"/>
</dbReference>
<feature type="domain" description="AMP-dependent synthetase/ligase" evidence="4">
    <location>
        <begin position="16"/>
        <end position="108"/>
    </location>
</feature>
<dbReference type="InterPro" id="IPR042099">
    <property type="entry name" value="ANL_N_sf"/>
</dbReference>
<dbReference type="PANTHER" id="PTHR43272:SF89">
    <property type="entry name" value="LONG-CHAIN-FATTY-ACID--COA LIGASE"/>
    <property type="match status" value="1"/>
</dbReference>
<evidence type="ECO:0000256" key="2">
    <source>
        <dbReference type="ARBA" id="ARBA00022832"/>
    </source>
</evidence>
<dbReference type="PROSITE" id="PS00455">
    <property type="entry name" value="AMP_BINDING"/>
    <property type="match status" value="1"/>
</dbReference>
<proteinExistence type="predicted"/>
<name>A0A2G9T4R8_TELCI</name>
<dbReference type="EMBL" id="KZ422451">
    <property type="protein sequence ID" value="PIO52964.1"/>
    <property type="molecule type" value="Genomic_DNA"/>
</dbReference>
<dbReference type="AlphaFoldDB" id="A0A2G9T4R8"/>
<reference evidence="5 6" key="1">
    <citation type="submission" date="2015-09" db="EMBL/GenBank/DDBJ databases">
        <title>Draft genome of the parasitic nematode Teladorsagia circumcincta isolate WARC Sus (inbred).</title>
        <authorList>
            <person name="Mitreva M."/>
        </authorList>
    </citation>
    <scope>NUCLEOTIDE SEQUENCE [LARGE SCALE GENOMIC DNA]</scope>
    <source>
        <strain evidence="5 6">S</strain>
    </source>
</reference>
<feature type="non-terminal residue" evidence="5">
    <location>
        <position position="115"/>
    </location>
</feature>
<dbReference type="InterPro" id="IPR020845">
    <property type="entry name" value="AMP-binding_CS"/>
</dbReference>
<evidence type="ECO:0000313" key="6">
    <source>
        <dbReference type="Proteomes" id="UP000230423"/>
    </source>
</evidence>
<dbReference type="Proteomes" id="UP000230423">
    <property type="component" value="Unassembled WGS sequence"/>
</dbReference>
<protein>
    <recommendedName>
        <fullName evidence="3">long-chain-fatty-acid--CoA ligase</fullName>
        <ecNumber evidence="3">6.2.1.3</ecNumber>
    </recommendedName>
</protein>